<evidence type="ECO:0000256" key="10">
    <source>
        <dbReference type="SAM" id="Phobius"/>
    </source>
</evidence>
<dbReference type="InterPro" id="IPR001708">
    <property type="entry name" value="YidC/ALB3/OXA1/COX18"/>
</dbReference>
<name>A0AAJ1UX72_9MOLU</name>
<dbReference type="AlphaFoldDB" id="A0AAJ1UX72"/>
<gene>
    <name evidence="12" type="primary">yidC</name>
    <name evidence="12" type="ORF">QLQ80_03150</name>
</gene>
<evidence type="ECO:0000256" key="8">
    <source>
        <dbReference type="ARBA" id="ARBA00023186"/>
    </source>
</evidence>
<evidence type="ECO:0000256" key="9">
    <source>
        <dbReference type="RuleBase" id="RU003945"/>
    </source>
</evidence>
<keyword evidence="6 10" id="KW-1133">Transmembrane helix</keyword>
<dbReference type="PANTHER" id="PTHR12428">
    <property type="entry name" value="OXA1"/>
    <property type="match status" value="1"/>
</dbReference>
<dbReference type="CDD" id="cd20070">
    <property type="entry name" value="5TM_YidC_Alb3"/>
    <property type="match status" value="1"/>
</dbReference>
<evidence type="ECO:0000256" key="3">
    <source>
        <dbReference type="ARBA" id="ARBA00022475"/>
    </source>
</evidence>
<feature type="transmembrane region" description="Helical" evidence="10">
    <location>
        <begin position="38"/>
        <end position="64"/>
    </location>
</feature>
<protein>
    <submittedName>
        <fullName evidence="12">Membrane protein insertase YidC</fullName>
    </submittedName>
</protein>
<evidence type="ECO:0000313" key="12">
    <source>
        <dbReference type="EMBL" id="MDJ1646060.1"/>
    </source>
</evidence>
<feature type="transmembrane region" description="Helical" evidence="10">
    <location>
        <begin position="404"/>
        <end position="426"/>
    </location>
</feature>
<dbReference type="GO" id="GO:0032977">
    <property type="term" value="F:membrane insertase activity"/>
    <property type="evidence" value="ECO:0007669"/>
    <property type="project" value="InterPro"/>
</dbReference>
<dbReference type="RefSeq" id="WP_283827429.1">
    <property type="nucleotide sequence ID" value="NZ_JASDDP010000025.1"/>
</dbReference>
<evidence type="ECO:0000256" key="6">
    <source>
        <dbReference type="ARBA" id="ARBA00022989"/>
    </source>
</evidence>
<evidence type="ECO:0000259" key="11">
    <source>
        <dbReference type="Pfam" id="PF02096"/>
    </source>
</evidence>
<keyword evidence="3" id="KW-1003">Cell membrane</keyword>
<keyword evidence="8" id="KW-0143">Chaperone</keyword>
<dbReference type="Proteomes" id="UP001224428">
    <property type="component" value="Unassembled WGS sequence"/>
</dbReference>
<comment type="subcellular location">
    <subcellularLocation>
        <location evidence="1">Cell membrane</location>
        <topology evidence="1">Multi-pass membrane protein</topology>
    </subcellularLocation>
    <subcellularLocation>
        <location evidence="9">Membrane</location>
        <topology evidence="9">Multi-pass membrane protein</topology>
    </subcellularLocation>
</comment>
<keyword evidence="7 10" id="KW-0472">Membrane</keyword>
<dbReference type="GO" id="GO:0051205">
    <property type="term" value="P:protein insertion into membrane"/>
    <property type="evidence" value="ECO:0007669"/>
    <property type="project" value="TreeGrafter"/>
</dbReference>
<sequence>MPINKKKRSKFLDYFVNSAKTNDPENNKNHKIKKVIRIIWKVAKIISFVFLLTIALTACVQLLAFKTGTIPGSGFEYYTKREEASPIVKTFKYNEITKIYEINNEDIKYIHKDYTKPLIEQSEKDFSTYGEGYSSSVVFDDEKEIVKGNAIKAPYSKNGRYLFRYQPTQKQEELNRTNNNLHTYEPLNNFDNVLGHKLVDYLVPSQKILSINKDEIKYLMTKDNALVTYKVTDPNKIEHIHFSRIGLMNPKNIDEIYARDVLSSLLEKTFTQKYYVDALKEIKQTSVLDFINSLVTYDEEKNIYNPVDKELSQPEKVLLDTYIKAVTSYFRLLGYQIDSQDVAPYKANLKFSEATIKQNIYNPDYQTVLSSWLDAWKIDHFHALVAFPLIKMMTSFLDVLPYGYGWSSILVIIVSVIVVRLIALAITRKSLFSQQKQQELTPKKAKIEAKYASYKGNKMMENRKRMEIQALYKKNGLNMFSPIIMAVVSMPIFLAMYRGINSIPELKSTTWLGITFSANSTSSLLSGGWVYLPLLILAITMQAISMLLPMILTAKRNKERTNLLEKQQIRKQNRIQYIMIAIFSFFILAINAGVQIYWILGGIWTISQTLAIHYIICSKWYKRKQEQKKLKEQEIDI</sequence>
<keyword evidence="4 9" id="KW-0812">Transmembrane</keyword>
<dbReference type="Pfam" id="PF02096">
    <property type="entry name" value="60KD_IMP"/>
    <property type="match status" value="1"/>
</dbReference>
<comment type="similarity">
    <text evidence="9">Belongs to the OXA1/ALB3/YidC family.</text>
</comment>
<organism evidence="12 13">
    <name type="scientific">Mycoplasma phocimorsus</name>
    <dbReference type="NCBI Taxonomy" id="3045839"/>
    <lineage>
        <taxon>Bacteria</taxon>
        <taxon>Bacillati</taxon>
        <taxon>Mycoplasmatota</taxon>
        <taxon>Mollicutes</taxon>
        <taxon>Mycoplasmataceae</taxon>
        <taxon>Mycoplasma</taxon>
    </lineage>
</organism>
<dbReference type="GO" id="GO:0005886">
    <property type="term" value="C:plasma membrane"/>
    <property type="evidence" value="ECO:0007669"/>
    <property type="project" value="UniProtKB-SubCell"/>
</dbReference>
<evidence type="ECO:0000256" key="7">
    <source>
        <dbReference type="ARBA" id="ARBA00023136"/>
    </source>
</evidence>
<keyword evidence="5" id="KW-0653">Protein transport</keyword>
<feature type="transmembrane region" description="Helical" evidence="10">
    <location>
        <begin position="529"/>
        <end position="554"/>
    </location>
</feature>
<dbReference type="NCBIfam" id="TIGR03592">
    <property type="entry name" value="yidC_oxa1_cterm"/>
    <property type="match status" value="1"/>
</dbReference>
<feature type="transmembrane region" description="Helical" evidence="10">
    <location>
        <begin position="603"/>
        <end position="621"/>
    </location>
</feature>
<feature type="domain" description="Membrane insertase YidC/Oxa/ALB C-terminal" evidence="11">
    <location>
        <begin position="410"/>
        <end position="613"/>
    </location>
</feature>
<evidence type="ECO:0000256" key="5">
    <source>
        <dbReference type="ARBA" id="ARBA00022927"/>
    </source>
</evidence>
<dbReference type="InterPro" id="IPR047196">
    <property type="entry name" value="YidC_ALB_C"/>
</dbReference>
<feature type="transmembrane region" description="Helical" evidence="10">
    <location>
        <begin position="575"/>
        <end position="597"/>
    </location>
</feature>
<dbReference type="PANTHER" id="PTHR12428:SF65">
    <property type="entry name" value="CYTOCHROME C OXIDASE ASSEMBLY PROTEIN COX18, MITOCHONDRIAL"/>
    <property type="match status" value="1"/>
</dbReference>
<evidence type="ECO:0000256" key="1">
    <source>
        <dbReference type="ARBA" id="ARBA00004651"/>
    </source>
</evidence>
<proteinExistence type="inferred from homology"/>
<evidence type="ECO:0000313" key="13">
    <source>
        <dbReference type="Proteomes" id="UP001224428"/>
    </source>
</evidence>
<reference evidence="12" key="1">
    <citation type="submission" date="2023-05" db="EMBL/GenBank/DDBJ databases">
        <title>Mycoplasma phocimorsus sp. nov., isolated from Scandinavian patients with seal finger or septic arthritis after contact with seals.</title>
        <authorList>
            <person name="Skafte-Holm A."/>
            <person name="Pedersen T.R."/>
            <person name="Froelund M."/>
            <person name="Stegger M."/>
            <person name="Qvortrup K."/>
            <person name="Michaels D.L."/>
            <person name="Brown D.R."/>
            <person name="Jensen J.S."/>
        </authorList>
    </citation>
    <scope>NUCLEOTIDE SEQUENCE</scope>
    <source>
        <strain evidence="12">M5725</strain>
    </source>
</reference>
<evidence type="ECO:0000256" key="4">
    <source>
        <dbReference type="ARBA" id="ARBA00022692"/>
    </source>
</evidence>
<accession>A0AAJ1UX72</accession>
<dbReference type="NCBIfam" id="NF002567">
    <property type="entry name" value="PRK02201.1-2"/>
    <property type="match status" value="1"/>
</dbReference>
<dbReference type="GO" id="GO:0015031">
    <property type="term" value="P:protein transport"/>
    <property type="evidence" value="ECO:0007669"/>
    <property type="project" value="UniProtKB-KW"/>
</dbReference>
<dbReference type="InterPro" id="IPR028055">
    <property type="entry name" value="YidC/Oxa/ALB_C"/>
</dbReference>
<dbReference type="EMBL" id="JASDDP010000025">
    <property type="protein sequence ID" value="MDJ1646060.1"/>
    <property type="molecule type" value="Genomic_DNA"/>
</dbReference>
<comment type="caution">
    <text evidence="12">The sequence shown here is derived from an EMBL/GenBank/DDBJ whole genome shotgun (WGS) entry which is preliminary data.</text>
</comment>
<feature type="transmembrane region" description="Helical" evidence="10">
    <location>
        <begin position="476"/>
        <end position="497"/>
    </location>
</feature>
<keyword evidence="2" id="KW-0813">Transport</keyword>
<keyword evidence="13" id="KW-1185">Reference proteome</keyword>
<evidence type="ECO:0000256" key="2">
    <source>
        <dbReference type="ARBA" id="ARBA00022448"/>
    </source>
</evidence>